<proteinExistence type="predicted"/>
<name>A0ABN9S2A4_9DINO</name>
<feature type="region of interest" description="Disordered" evidence="1">
    <location>
        <begin position="169"/>
        <end position="190"/>
    </location>
</feature>
<protein>
    <submittedName>
        <fullName evidence="2">Uncharacterized protein</fullName>
    </submittedName>
</protein>
<feature type="region of interest" description="Disordered" evidence="1">
    <location>
        <begin position="1"/>
        <end position="22"/>
    </location>
</feature>
<gene>
    <name evidence="2" type="ORF">PCOR1329_LOCUS25261</name>
</gene>
<dbReference type="Proteomes" id="UP001189429">
    <property type="component" value="Unassembled WGS sequence"/>
</dbReference>
<comment type="caution">
    <text evidence="2">The sequence shown here is derived from an EMBL/GenBank/DDBJ whole genome shotgun (WGS) entry which is preliminary data.</text>
</comment>
<feature type="compositionally biased region" description="Basic and acidic residues" evidence="1">
    <location>
        <begin position="10"/>
        <end position="22"/>
    </location>
</feature>
<evidence type="ECO:0000256" key="1">
    <source>
        <dbReference type="SAM" id="MobiDB-lite"/>
    </source>
</evidence>
<sequence>VSLASLGDPSLHEVQERKQHPDLVAERRVGEFLYPQLQQLQGKMSAVEKSLARQRDEVVPDLARRLEQARQQQESWAQELGAPQQEKAALAKRLGEQQQPRPAGTFETAGGPHCGPTVVAQLVNGLEKLVGTEGDGDATMEGGSAEQLPAPIAAAPKGLLKLVRGAATGDAPANEEAVPAPRDSEDAKRKRDELIEQFVADLPGEERSANRIAMGSFYGKHSWVALPRLAACPSSRRRRRPSPRSD</sequence>
<keyword evidence="3" id="KW-1185">Reference proteome</keyword>
<feature type="region of interest" description="Disordered" evidence="1">
    <location>
        <begin position="67"/>
        <end position="112"/>
    </location>
</feature>
<evidence type="ECO:0000313" key="2">
    <source>
        <dbReference type="EMBL" id="CAK0825018.1"/>
    </source>
</evidence>
<dbReference type="EMBL" id="CAUYUJ010008807">
    <property type="protein sequence ID" value="CAK0825018.1"/>
    <property type="molecule type" value="Genomic_DNA"/>
</dbReference>
<feature type="non-terminal residue" evidence="2">
    <location>
        <position position="1"/>
    </location>
</feature>
<evidence type="ECO:0000313" key="3">
    <source>
        <dbReference type="Proteomes" id="UP001189429"/>
    </source>
</evidence>
<reference evidence="2" key="1">
    <citation type="submission" date="2023-10" db="EMBL/GenBank/DDBJ databases">
        <authorList>
            <person name="Chen Y."/>
            <person name="Shah S."/>
            <person name="Dougan E. K."/>
            <person name="Thang M."/>
            <person name="Chan C."/>
        </authorList>
    </citation>
    <scope>NUCLEOTIDE SEQUENCE [LARGE SCALE GENOMIC DNA]</scope>
</reference>
<organism evidence="2 3">
    <name type="scientific">Prorocentrum cordatum</name>
    <dbReference type="NCBI Taxonomy" id="2364126"/>
    <lineage>
        <taxon>Eukaryota</taxon>
        <taxon>Sar</taxon>
        <taxon>Alveolata</taxon>
        <taxon>Dinophyceae</taxon>
        <taxon>Prorocentrales</taxon>
        <taxon>Prorocentraceae</taxon>
        <taxon>Prorocentrum</taxon>
    </lineage>
</organism>
<accession>A0ABN9S2A4</accession>